<dbReference type="GO" id="GO:0006508">
    <property type="term" value="P:proteolysis"/>
    <property type="evidence" value="ECO:0007669"/>
    <property type="project" value="InterPro"/>
</dbReference>
<feature type="domain" description="Peptidase C1A papain C-terminal" evidence="1">
    <location>
        <begin position="44"/>
        <end position="143"/>
    </location>
</feature>
<dbReference type="Gene3D" id="3.90.70.10">
    <property type="entry name" value="Cysteine proteinases"/>
    <property type="match status" value="1"/>
</dbReference>
<name>A0A8J2RV65_9CRUS</name>
<dbReference type="Proteomes" id="UP000789390">
    <property type="component" value="Unassembled WGS sequence"/>
</dbReference>
<dbReference type="Pfam" id="PF00112">
    <property type="entry name" value="Peptidase_C1"/>
    <property type="match status" value="1"/>
</dbReference>
<proteinExistence type="predicted"/>
<dbReference type="OrthoDB" id="10253408at2759"/>
<reference evidence="2" key="1">
    <citation type="submission" date="2021-11" db="EMBL/GenBank/DDBJ databases">
        <authorList>
            <person name="Schell T."/>
        </authorList>
    </citation>
    <scope>NUCLEOTIDE SEQUENCE</scope>
    <source>
        <strain evidence="2">M5</strain>
    </source>
</reference>
<evidence type="ECO:0000313" key="2">
    <source>
        <dbReference type="EMBL" id="CAH0106963.1"/>
    </source>
</evidence>
<protein>
    <recommendedName>
        <fullName evidence="1">Peptidase C1A papain C-terminal domain-containing protein</fullName>
    </recommendedName>
</protein>
<comment type="caution">
    <text evidence="2">The sequence shown here is derived from an EMBL/GenBank/DDBJ whole genome shotgun (WGS) entry which is preliminary data.</text>
</comment>
<gene>
    <name evidence="2" type="ORF">DGAL_LOCUS10182</name>
</gene>
<dbReference type="EMBL" id="CAKKLH010000246">
    <property type="protein sequence ID" value="CAH0106963.1"/>
    <property type="molecule type" value="Genomic_DNA"/>
</dbReference>
<organism evidence="2 3">
    <name type="scientific">Daphnia galeata</name>
    <dbReference type="NCBI Taxonomy" id="27404"/>
    <lineage>
        <taxon>Eukaryota</taxon>
        <taxon>Metazoa</taxon>
        <taxon>Ecdysozoa</taxon>
        <taxon>Arthropoda</taxon>
        <taxon>Crustacea</taxon>
        <taxon>Branchiopoda</taxon>
        <taxon>Diplostraca</taxon>
        <taxon>Cladocera</taxon>
        <taxon>Anomopoda</taxon>
        <taxon>Daphniidae</taxon>
        <taxon>Daphnia</taxon>
    </lineage>
</organism>
<dbReference type="AlphaFoldDB" id="A0A8J2RV65"/>
<keyword evidence="3" id="KW-1185">Reference proteome</keyword>
<dbReference type="GO" id="GO:0008234">
    <property type="term" value="F:cysteine-type peptidase activity"/>
    <property type="evidence" value="ECO:0007669"/>
    <property type="project" value="InterPro"/>
</dbReference>
<evidence type="ECO:0000313" key="3">
    <source>
        <dbReference type="Proteomes" id="UP000789390"/>
    </source>
</evidence>
<sequence>MWKLFRLCSHCGRRIFLVYQDRNAGEPQVEQESEDLPGRKWKKRAKHADASNPIIALKSLAKENVVAVCVAVTDKFMSGVYTAPCKGNEGLHAIIAAVGYGTTDKGIKYWTENYRNSWGPRFGYSGNILFQRCINLCGVERDLATVNVA</sequence>
<evidence type="ECO:0000259" key="1">
    <source>
        <dbReference type="Pfam" id="PF00112"/>
    </source>
</evidence>
<dbReference type="SUPFAM" id="SSF54001">
    <property type="entry name" value="Cysteine proteinases"/>
    <property type="match status" value="1"/>
</dbReference>
<dbReference type="InterPro" id="IPR038765">
    <property type="entry name" value="Papain-like_cys_pep_sf"/>
</dbReference>
<accession>A0A8J2RV65</accession>
<dbReference type="InterPro" id="IPR000668">
    <property type="entry name" value="Peptidase_C1A_C"/>
</dbReference>